<dbReference type="GO" id="GO:0003676">
    <property type="term" value="F:nucleic acid binding"/>
    <property type="evidence" value="ECO:0007669"/>
    <property type="project" value="InterPro"/>
</dbReference>
<evidence type="ECO:0000256" key="1">
    <source>
        <dbReference type="ARBA" id="ARBA00022723"/>
    </source>
</evidence>
<dbReference type="PANTHER" id="PTHR12072">
    <property type="entry name" value="CWF19, CELL CYCLE CONTROL PROTEIN"/>
    <property type="match status" value="1"/>
</dbReference>
<dbReference type="OrthoDB" id="444325at2759"/>
<dbReference type="SMART" id="SM00343">
    <property type="entry name" value="ZnF_C2HC"/>
    <property type="match status" value="2"/>
</dbReference>
<keyword evidence="8" id="KW-1185">Reference proteome</keyword>
<evidence type="ECO:0000256" key="5">
    <source>
        <dbReference type="SAM" id="MobiDB-lite"/>
    </source>
</evidence>
<sequence>MDRDQIKVLATGSANGMIEELFTGITKINGKYGPFDMLLCVGDLFGDADEDVVNAVLSGSIHVPIMTYFMHGRYPLPTAIKKRIDDNHGESYAEILFDSTSNSYSLLIIDTKGAHGIMTTINNVTVAFTSGILASPAPALPTDVDILLTHEWPKDIQLLSSHKIPQNIVGSKFVADLAMYVRPRYHIAASEGIFLQREPYKNIGAEEEKRVLQLLHDDKKDLREKQSGDEGMKTRRRFDHATWFVGLAEVRNTHKEKWYYGFNLVPLSQLDSSADILRHPPNTTECPYLLKQSETPATGKKRDGGREEGGPGNYLWSNDMQAKEFDNKRRKKTLPPENYVCNICKTPGHWIKECPESKSIKVPGPEYTCKACGEKGHYLSDCKNRKITAKRDTSACWFCLSNPRTAKQLIVTVASEIYLTLAKGSLIDTTDSSMSLVPGGGHGLLISIAHHGTFREAPLEIQVNLLNELEKFKSGIRRMYEHYGAGMVAFELSKPGSHQHAHMQVVPIPSKYDSNKVRMAFINEAESSGWTFKQLPSVLPQSFFKVDLPDGSSLFYELKQNEIFDAQFGRKVLAHLLGAPERADWRACVTNEEREREDTNRFREIFREYDPIEYLKF</sequence>
<comment type="caution">
    <text evidence="7">The sequence shown here is derived from an EMBL/GenBank/DDBJ whole genome shotgun (WGS) entry which is preliminary data.</text>
</comment>
<evidence type="ECO:0000256" key="3">
    <source>
        <dbReference type="ARBA" id="ARBA00022833"/>
    </source>
</evidence>
<evidence type="ECO:0000313" key="7">
    <source>
        <dbReference type="EMBL" id="CAG8524997.1"/>
    </source>
</evidence>
<evidence type="ECO:0000313" key="8">
    <source>
        <dbReference type="Proteomes" id="UP000789739"/>
    </source>
</evidence>
<dbReference type="Pfam" id="PF13696">
    <property type="entry name" value="zf-CCHC_2"/>
    <property type="match status" value="1"/>
</dbReference>
<dbReference type="PANTHER" id="PTHR12072:SF4">
    <property type="entry name" value="CWF19-LIKE PROTEIN 1"/>
    <property type="match status" value="1"/>
</dbReference>
<proteinExistence type="predicted"/>
<dbReference type="InterPro" id="IPR006767">
    <property type="entry name" value="Cwf19-like_C_dom-2"/>
</dbReference>
<dbReference type="GO" id="GO:0061632">
    <property type="term" value="F:RNA lariat debranching enzyme activator activity"/>
    <property type="evidence" value="ECO:0007669"/>
    <property type="project" value="TreeGrafter"/>
</dbReference>
<dbReference type="CDD" id="cd07380">
    <property type="entry name" value="MPP_CWF19_N"/>
    <property type="match status" value="1"/>
</dbReference>
<dbReference type="InterPro" id="IPR025829">
    <property type="entry name" value="Zn_knuckle_CX2CX3GHX4C"/>
</dbReference>
<dbReference type="Proteomes" id="UP000789739">
    <property type="component" value="Unassembled WGS sequence"/>
</dbReference>
<dbReference type="Pfam" id="PF04676">
    <property type="entry name" value="CwfJ_C_2"/>
    <property type="match status" value="1"/>
</dbReference>
<dbReference type="GO" id="GO:0008270">
    <property type="term" value="F:zinc ion binding"/>
    <property type="evidence" value="ECO:0007669"/>
    <property type="project" value="UniProtKB-KW"/>
</dbReference>
<name>A0A9N9AC01_9GLOM</name>
<feature type="domain" description="CCHC-type" evidence="6">
    <location>
        <begin position="369"/>
        <end position="384"/>
    </location>
</feature>
<dbReference type="Pfam" id="PF04677">
    <property type="entry name" value="CwfJ_C_1"/>
    <property type="match status" value="1"/>
</dbReference>
<dbReference type="InterPro" id="IPR040194">
    <property type="entry name" value="Cwf19-like"/>
</dbReference>
<keyword evidence="1" id="KW-0479">Metal-binding</keyword>
<keyword evidence="3" id="KW-0862">Zinc</keyword>
<gene>
    <name evidence="7" type="ORF">PBRASI_LOCUS3824</name>
</gene>
<evidence type="ECO:0000256" key="2">
    <source>
        <dbReference type="ARBA" id="ARBA00022771"/>
    </source>
</evidence>
<evidence type="ECO:0000259" key="6">
    <source>
        <dbReference type="PROSITE" id="PS50158"/>
    </source>
</evidence>
<dbReference type="GO" id="GO:0071014">
    <property type="term" value="C:post-mRNA release spliceosomal complex"/>
    <property type="evidence" value="ECO:0007669"/>
    <property type="project" value="TreeGrafter"/>
</dbReference>
<protein>
    <submittedName>
        <fullName evidence="7">2761_t:CDS:1</fullName>
    </submittedName>
</protein>
<accession>A0A9N9AC01</accession>
<reference evidence="7" key="1">
    <citation type="submission" date="2021-06" db="EMBL/GenBank/DDBJ databases">
        <authorList>
            <person name="Kallberg Y."/>
            <person name="Tangrot J."/>
            <person name="Rosling A."/>
        </authorList>
    </citation>
    <scope>NUCLEOTIDE SEQUENCE</scope>
    <source>
        <strain evidence="7">BR232B</strain>
    </source>
</reference>
<evidence type="ECO:0000256" key="4">
    <source>
        <dbReference type="PROSITE-ProRule" id="PRU00047"/>
    </source>
</evidence>
<dbReference type="InterPro" id="IPR001878">
    <property type="entry name" value="Znf_CCHC"/>
</dbReference>
<dbReference type="AlphaFoldDB" id="A0A9N9AC01"/>
<organism evidence="7 8">
    <name type="scientific">Paraglomus brasilianum</name>
    <dbReference type="NCBI Taxonomy" id="144538"/>
    <lineage>
        <taxon>Eukaryota</taxon>
        <taxon>Fungi</taxon>
        <taxon>Fungi incertae sedis</taxon>
        <taxon>Mucoromycota</taxon>
        <taxon>Glomeromycotina</taxon>
        <taxon>Glomeromycetes</taxon>
        <taxon>Paraglomerales</taxon>
        <taxon>Paraglomeraceae</taxon>
        <taxon>Paraglomus</taxon>
    </lineage>
</organism>
<dbReference type="Gene3D" id="4.10.60.10">
    <property type="entry name" value="Zinc finger, CCHC-type"/>
    <property type="match status" value="1"/>
</dbReference>
<feature type="region of interest" description="Disordered" evidence="5">
    <location>
        <begin position="285"/>
        <end position="314"/>
    </location>
</feature>
<dbReference type="InterPro" id="IPR036875">
    <property type="entry name" value="Znf_CCHC_sf"/>
</dbReference>
<feature type="compositionally biased region" description="Basic and acidic residues" evidence="5">
    <location>
        <begin position="300"/>
        <end position="309"/>
    </location>
</feature>
<dbReference type="GO" id="GO:0000398">
    <property type="term" value="P:mRNA splicing, via spliceosome"/>
    <property type="evidence" value="ECO:0007669"/>
    <property type="project" value="TreeGrafter"/>
</dbReference>
<keyword evidence="2 4" id="KW-0863">Zinc-finger</keyword>
<dbReference type="SUPFAM" id="SSF57756">
    <property type="entry name" value="Retrovirus zinc finger-like domains"/>
    <property type="match status" value="1"/>
</dbReference>
<dbReference type="InterPro" id="IPR006768">
    <property type="entry name" value="Cwf19-like_C_dom-1"/>
</dbReference>
<dbReference type="EMBL" id="CAJVPI010000361">
    <property type="protein sequence ID" value="CAG8524997.1"/>
    <property type="molecule type" value="Genomic_DNA"/>
</dbReference>
<dbReference type="PROSITE" id="PS50158">
    <property type="entry name" value="ZF_CCHC"/>
    <property type="match status" value="1"/>
</dbReference>